<protein>
    <submittedName>
        <fullName evidence="3">Amidohydrolase</fullName>
    </submittedName>
</protein>
<evidence type="ECO:0000313" key="4">
    <source>
        <dbReference type="Proteomes" id="UP000071859"/>
    </source>
</evidence>
<dbReference type="PANTHER" id="PTHR43569:SF1">
    <property type="entry name" value="BLL3371 PROTEIN"/>
    <property type="match status" value="1"/>
</dbReference>
<dbReference type="Pfam" id="PF04909">
    <property type="entry name" value="Amidohydro_2"/>
    <property type="match status" value="1"/>
</dbReference>
<dbReference type="GO" id="GO:0016787">
    <property type="term" value="F:hydrolase activity"/>
    <property type="evidence" value="ECO:0007669"/>
    <property type="project" value="UniProtKB-KW"/>
</dbReference>
<evidence type="ECO:0000313" key="3">
    <source>
        <dbReference type="EMBL" id="SAK98474.1"/>
    </source>
</evidence>
<sequence length="333" mass="37322">MGRYKRLDGKDEPIIEPEIEIVDSHHHLWMHPTMPYMLEDYLSDAAAGHNIVASVYVETQAFLRPEGPERLRPLGEIEFANGMAAMAANGAYGPCRACSAIVGHADLREGGAIGEFLDWAIRIAPERFRGVRQVTNEHPDEALYRYFKHRPPRGIMEHPNFIAGLKELEKRRLSFDASVFHHQLPALAKLADAVPDLPIIVNHMGLAVALDMDAAGRTAIFEDWRRRLREIAERPNVSCKIGGLGLPYWGFGLEERDEATGFEALAALWRPYVRAAIDAFGPDRCMMESNFSADARSCGFVPLWNALKWSVRDMSAAEKVALFSGTAKHVYRI</sequence>
<reference evidence="3" key="1">
    <citation type="submission" date="2016-01" db="EMBL/GenBank/DDBJ databases">
        <authorList>
            <person name="Peeters C."/>
        </authorList>
    </citation>
    <scope>NUCLEOTIDE SEQUENCE</scope>
    <source>
        <strain evidence="3">LMG 29321</strain>
    </source>
</reference>
<dbReference type="InterPro" id="IPR006680">
    <property type="entry name" value="Amidohydro-rel"/>
</dbReference>
<evidence type="ECO:0000256" key="1">
    <source>
        <dbReference type="ARBA" id="ARBA00038310"/>
    </source>
</evidence>
<accession>A0A158DV89</accession>
<name>A0A158DV89_9BURK</name>
<comment type="caution">
    <text evidence="3">The sequence shown here is derived from an EMBL/GenBank/DDBJ whole genome shotgun (WGS) entry which is preliminary data.</text>
</comment>
<dbReference type="InterPro" id="IPR032466">
    <property type="entry name" value="Metal_Hydrolase"/>
</dbReference>
<dbReference type="PANTHER" id="PTHR43569">
    <property type="entry name" value="AMIDOHYDROLASE"/>
    <property type="match status" value="1"/>
</dbReference>
<dbReference type="AlphaFoldDB" id="A0A158DV89"/>
<organism evidence="3 4">
    <name type="scientific">Caballeronia calidae</name>
    <dbReference type="NCBI Taxonomy" id="1777139"/>
    <lineage>
        <taxon>Bacteria</taxon>
        <taxon>Pseudomonadati</taxon>
        <taxon>Pseudomonadota</taxon>
        <taxon>Betaproteobacteria</taxon>
        <taxon>Burkholderiales</taxon>
        <taxon>Burkholderiaceae</taxon>
        <taxon>Caballeronia</taxon>
    </lineage>
</organism>
<gene>
    <name evidence="3" type="ORF">AWB78_05672</name>
</gene>
<dbReference type="RefSeq" id="WP_062609305.1">
    <property type="nucleotide sequence ID" value="NZ_FCOX02000037.1"/>
</dbReference>
<comment type="similarity">
    <text evidence="1">Belongs to the metallo-dependent hydrolases superfamily.</text>
</comment>
<dbReference type="Proteomes" id="UP000071859">
    <property type="component" value="Unassembled WGS sequence"/>
</dbReference>
<proteinExistence type="inferred from homology"/>
<keyword evidence="4" id="KW-1185">Reference proteome</keyword>
<feature type="domain" description="Amidohydrolase-related" evidence="2">
    <location>
        <begin position="22"/>
        <end position="333"/>
    </location>
</feature>
<dbReference type="EMBL" id="FCOX02000037">
    <property type="protein sequence ID" value="SAK98474.1"/>
    <property type="molecule type" value="Genomic_DNA"/>
</dbReference>
<evidence type="ECO:0000259" key="2">
    <source>
        <dbReference type="Pfam" id="PF04909"/>
    </source>
</evidence>
<dbReference type="OrthoDB" id="9787654at2"/>
<dbReference type="SUPFAM" id="SSF51556">
    <property type="entry name" value="Metallo-dependent hydrolases"/>
    <property type="match status" value="1"/>
</dbReference>
<dbReference type="InterPro" id="IPR052350">
    <property type="entry name" value="Metallo-dep_Lactonases"/>
</dbReference>
<dbReference type="Gene3D" id="3.20.20.140">
    <property type="entry name" value="Metal-dependent hydrolases"/>
    <property type="match status" value="1"/>
</dbReference>